<evidence type="ECO:0000313" key="5">
    <source>
        <dbReference type="Proteomes" id="UP000567179"/>
    </source>
</evidence>
<dbReference type="PANTHER" id="PTHR10039:SF14">
    <property type="entry name" value="NACHT DOMAIN-CONTAINING PROTEIN"/>
    <property type="match status" value="1"/>
</dbReference>
<sequence>MPADDIHPSSSVSQDRDFHAAHPSSSTWHTHPDIGSSASIFKNAVNTRIKNSSFTVNNIQAPGGSISVRSSGLDPLSKLYDEVASHAILNAGGRADEVRCYPGTREEVIGLVERWMDGKDGSAPNMMWLSGPAGAGKSAIVQTIAERCKNRRVQVASFFFFRGDPTRNSARPLAATLLYQIFRFYPRARQAIAAVLLDDPLLFDSSIQDQLNQLLASSLQDIPQPVDSPARRPIVLLIDGLDECDSEHKLSQRLILQALGHLVMQENSPLC</sequence>
<dbReference type="Pfam" id="PF24883">
    <property type="entry name" value="NPHP3_N"/>
    <property type="match status" value="1"/>
</dbReference>
<organism evidence="4 5">
    <name type="scientific">Psilocybe cf. subviscida</name>
    <dbReference type="NCBI Taxonomy" id="2480587"/>
    <lineage>
        <taxon>Eukaryota</taxon>
        <taxon>Fungi</taxon>
        <taxon>Dikarya</taxon>
        <taxon>Basidiomycota</taxon>
        <taxon>Agaricomycotina</taxon>
        <taxon>Agaricomycetes</taxon>
        <taxon>Agaricomycetidae</taxon>
        <taxon>Agaricales</taxon>
        <taxon>Agaricineae</taxon>
        <taxon>Strophariaceae</taxon>
        <taxon>Psilocybe</taxon>
    </lineage>
</organism>
<dbReference type="InterPro" id="IPR056884">
    <property type="entry name" value="NPHP3-like_N"/>
</dbReference>
<proteinExistence type="predicted"/>
<accession>A0A8H5FAE8</accession>
<dbReference type="Gene3D" id="3.40.50.300">
    <property type="entry name" value="P-loop containing nucleotide triphosphate hydrolases"/>
    <property type="match status" value="1"/>
</dbReference>
<name>A0A8H5FAE8_9AGAR</name>
<dbReference type="OrthoDB" id="5967843at2759"/>
<feature type="region of interest" description="Disordered" evidence="2">
    <location>
        <begin position="1"/>
        <end position="33"/>
    </location>
</feature>
<dbReference type="PROSITE" id="PS50837">
    <property type="entry name" value="NACHT"/>
    <property type="match status" value="1"/>
</dbReference>
<gene>
    <name evidence="4" type="ORF">D9619_009204</name>
</gene>
<dbReference type="PANTHER" id="PTHR10039">
    <property type="entry name" value="AMELOGENIN"/>
    <property type="match status" value="1"/>
</dbReference>
<keyword evidence="1" id="KW-0677">Repeat</keyword>
<dbReference type="AlphaFoldDB" id="A0A8H5FAE8"/>
<evidence type="ECO:0000256" key="2">
    <source>
        <dbReference type="SAM" id="MobiDB-lite"/>
    </source>
</evidence>
<dbReference type="EMBL" id="JAACJJ010000002">
    <property type="protein sequence ID" value="KAF5329680.1"/>
    <property type="molecule type" value="Genomic_DNA"/>
</dbReference>
<dbReference type="InterPro" id="IPR007111">
    <property type="entry name" value="NACHT_NTPase"/>
</dbReference>
<feature type="domain" description="NACHT" evidence="3">
    <location>
        <begin position="125"/>
        <end position="259"/>
    </location>
</feature>
<evidence type="ECO:0000259" key="3">
    <source>
        <dbReference type="PROSITE" id="PS50837"/>
    </source>
</evidence>
<dbReference type="Proteomes" id="UP000567179">
    <property type="component" value="Unassembled WGS sequence"/>
</dbReference>
<comment type="caution">
    <text evidence="4">The sequence shown here is derived from an EMBL/GenBank/DDBJ whole genome shotgun (WGS) entry which is preliminary data.</text>
</comment>
<reference evidence="4 5" key="1">
    <citation type="journal article" date="2020" name="ISME J.">
        <title>Uncovering the hidden diversity of litter-decomposition mechanisms in mushroom-forming fungi.</title>
        <authorList>
            <person name="Floudas D."/>
            <person name="Bentzer J."/>
            <person name="Ahren D."/>
            <person name="Johansson T."/>
            <person name="Persson P."/>
            <person name="Tunlid A."/>
        </authorList>
    </citation>
    <scope>NUCLEOTIDE SEQUENCE [LARGE SCALE GENOMIC DNA]</scope>
    <source>
        <strain evidence="4 5">CBS 101986</strain>
    </source>
</reference>
<dbReference type="InterPro" id="IPR027417">
    <property type="entry name" value="P-loop_NTPase"/>
</dbReference>
<protein>
    <recommendedName>
        <fullName evidence="3">NACHT domain-containing protein</fullName>
    </recommendedName>
</protein>
<dbReference type="SUPFAM" id="SSF52540">
    <property type="entry name" value="P-loop containing nucleoside triphosphate hydrolases"/>
    <property type="match status" value="1"/>
</dbReference>
<evidence type="ECO:0000313" key="4">
    <source>
        <dbReference type="EMBL" id="KAF5329680.1"/>
    </source>
</evidence>
<evidence type="ECO:0000256" key="1">
    <source>
        <dbReference type="ARBA" id="ARBA00022737"/>
    </source>
</evidence>
<keyword evidence="5" id="KW-1185">Reference proteome</keyword>